<dbReference type="PANTHER" id="PTHR46349:SF6">
    <property type="entry name" value="MYOSIN-6-LIKE"/>
    <property type="match status" value="1"/>
</dbReference>
<feature type="region of interest" description="Disordered" evidence="6">
    <location>
        <begin position="526"/>
        <end position="554"/>
    </location>
</feature>
<keyword evidence="5" id="KW-0175">Coiled coil</keyword>
<feature type="compositionally biased region" description="Low complexity" evidence="6">
    <location>
        <begin position="533"/>
        <end position="543"/>
    </location>
</feature>
<feature type="coiled-coil region" evidence="5">
    <location>
        <begin position="283"/>
        <end position="321"/>
    </location>
</feature>
<keyword evidence="8" id="KW-1185">Reference proteome</keyword>
<evidence type="ECO:0000256" key="6">
    <source>
        <dbReference type="SAM" id="MobiDB-lite"/>
    </source>
</evidence>
<evidence type="ECO:0000256" key="4">
    <source>
        <dbReference type="ARBA" id="ARBA00023175"/>
    </source>
</evidence>
<dbReference type="Proteomes" id="UP001497392">
    <property type="component" value="Unassembled WGS sequence"/>
</dbReference>
<sequence>MDADAIIAQFKHGRQARAASASDSIPAWRRDSAPQDDGGRFRELHEAHIARLAAENKLAEVQARLASTSVSAGQQVSKLEHAKESLQGDMSDARAKLAALEARFQQHLAECSGRQAAAAEKEASLELACRHARAEANIARSEAESNKASSGASTRERHGLEQELATAKACEAALSRQVKDLERMLSEADRERREVREKYVALGRRVDTLQGSEEALRYGIQEAVKDLESVMQQRDSLAASLAEAKRAGGRAAKYAHALHAEVEKLRQRSSGEAAERVDAKHTAASLQAQAKAEHERAERLAEELRRRRGNREDIRAQVEREAEASVKLQMQQRDFEWRQKYQELEVRLRQLASNDVVSNPSDYITKAEHARILDSRMASKDHDSSGELARRAADAERQLGIRLKAQAAELQEAHAEQLSRLQRKHETELAERAQQLQAQHEEVLQMKRAVKAAEEHAQGAKDAQQRLQGRVIALEEVKSELEDQREEAVRQVQHLQQELTHAQTHAAKHERDMLQEEFAELREALAGERKEASAAQAASAEELQSLKRQHKAAVQELEEKRTALEQHLKEAQEKASAAQLELQQGGQLGRAAAQEAEQSRQAVAREAEALKSQLRTAESSVEDLKKRIEHLEVALAEARQECSSSKEVLGREAAAAREAAQRAAQEQGQALAQHKQQAARLASQMAREVTQLRGQQMKLRAVCESEMQRAATDAASGIEGLQLRWRQVLEGLRAEASAADQAHTQAVAAARQGESQLWQERLQQAEAAAHQQVDKLQDQLRAAQGGIADLDGQVRQQQQRMEQLLSSLAATADISTPVLDAFSASEERPAAFPAAVQQLCSQVRAWAEDMAAKRVLVPLEQAMPDQALPTRRSSVRASFSIGASASRSGDADLDARVSRLVGTCRAAAARIQDLESALKQSEDAKEQTRRDGARAAADMHEEAVQPLKSEVSRMRQALVNLQGTYAQDVDQVRHAAEDQVNGARQEAQRAIRDLQTAAYRLQAHLGTEVQRADGLSQEVARLRASALSMPRDHKEGSSRASVGSEAARLGPAHAMSPRLPRSVAGQASMASPLTPTLAAAGFV</sequence>
<evidence type="ECO:0000313" key="8">
    <source>
        <dbReference type="Proteomes" id="UP001497392"/>
    </source>
</evidence>
<name>A0ABP1FSQ3_9CHLO</name>
<feature type="compositionally biased region" description="Basic and acidic residues" evidence="6">
    <location>
        <begin position="28"/>
        <end position="39"/>
    </location>
</feature>
<feature type="region of interest" description="Disordered" evidence="6">
    <location>
        <begin position="138"/>
        <end position="161"/>
    </location>
</feature>
<accession>A0ABP1FSQ3</accession>
<dbReference type="PANTHER" id="PTHR46349">
    <property type="entry name" value="CINGULIN-LIKE PROTEIN 1-RELATED"/>
    <property type="match status" value="1"/>
</dbReference>
<protein>
    <submittedName>
        <fullName evidence="7">G3352 protein</fullName>
    </submittedName>
</protein>
<feature type="region of interest" description="Disordered" evidence="6">
    <location>
        <begin position="15"/>
        <end position="39"/>
    </location>
</feature>
<evidence type="ECO:0000256" key="2">
    <source>
        <dbReference type="ARBA" id="ARBA00022490"/>
    </source>
</evidence>
<feature type="coiled-coil region" evidence="5">
    <location>
        <begin position="904"/>
        <end position="931"/>
    </location>
</feature>
<keyword evidence="2" id="KW-0963">Cytoplasm</keyword>
<feature type="coiled-coil region" evidence="5">
    <location>
        <begin position="171"/>
        <end position="247"/>
    </location>
</feature>
<comment type="subcellular location">
    <subcellularLocation>
        <location evidence="1">Cytoplasm</location>
    </subcellularLocation>
</comment>
<keyword evidence="3" id="KW-0518">Myosin</keyword>
<comment type="caution">
    <text evidence="7">The sequence shown here is derived from an EMBL/GenBank/DDBJ whole genome shotgun (WGS) entry which is preliminary data.</text>
</comment>
<evidence type="ECO:0000256" key="1">
    <source>
        <dbReference type="ARBA" id="ARBA00004496"/>
    </source>
</evidence>
<evidence type="ECO:0000313" key="7">
    <source>
        <dbReference type="EMBL" id="CAL5221203.1"/>
    </source>
</evidence>
<proteinExistence type="predicted"/>
<reference evidence="7 8" key="1">
    <citation type="submission" date="2024-06" db="EMBL/GenBank/DDBJ databases">
        <authorList>
            <person name="Kraege A."/>
            <person name="Thomma B."/>
        </authorList>
    </citation>
    <scope>NUCLEOTIDE SEQUENCE [LARGE SCALE GENOMIC DNA]</scope>
</reference>
<feature type="coiled-coil region" evidence="5">
    <location>
        <begin position="76"/>
        <end position="110"/>
    </location>
</feature>
<organism evidence="7 8">
    <name type="scientific">Coccomyxa viridis</name>
    <dbReference type="NCBI Taxonomy" id="1274662"/>
    <lineage>
        <taxon>Eukaryota</taxon>
        <taxon>Viridiplantae</taxon>
        <taxon>Chlorophyta</taxon>
        <taxon>core chlorophytes</taxon>
        <taxon>Trebouxiophyceae</taxon>
        <taxon>Trebouxiophyceae incertae sedis</taxon>
        <taxon>Coccomyxaceae</taxon>
        <taxon>Coccomyxa</taxon>
    </lineage>
</organism>
<dbReference type="EMBL" id="CAXHTA020000005">
    <property type="protein sequence ID" value="CAL5221203.1"/>
    <property type="molecule type" value="Genomic_DNA"/>
</dbReference>
<evidence type="ECO:0000256" key="5">
    <source>
        <dbReference type="SAM" id="Coils"/>
    </source>
</evidence>
<keyword evidence="4" id="KW-0505">Motor protein</keyword>
<feature type="region of interest" description="Disordered" evidence="6">
    <location>
        <begin position="1027"/>
        <end position="1056"/>
    </location>
</feature>
<dbReference type="PROSITE" id="PS50096">
    <property type="entry name" value="IQ"/>
    <property type="match status" value="1"/>
</dbReference>
<evidence type="ECO:0000256" key="3">
    <source>
        <dbReference type="ARBA" id="ARBA00023123"/>
    </source>
</evidence>
<gene>
    <name evidence="7" type="primary">g3352</name>
    <name evidence="7" type="ORF">VP750_LOCUS2862</name>
</gene>
<feature type="coiled-coil region" evidence="5">
    <location>
        <begin position="759"/>
        <end position="807"/>
    </location>
</feature>